<dbReference type="Gene3D" id="2.60.40.10">
    <property type="entry name" value="Immunoglobulins"/>
    <property type="match status" value="1"/>
</dbReference>
<accession>A0A2G8JSJ6</accession>
<reference evidence="2 3" key="1">
    <citation type="journal article" date="2017" name="PLoS Biol.">
        <title>The sea cucumber genome provides insights into morphological evolution and visceral regeneration.</title>
        <authorList>
            <person name="Zhang X."/>
            <person name="Sun L."/>
            <person name="Yuan J."/>
            <person name="Sun Y."/>
            <person name="Gao Y."/>
            <person name="Zhang L."/>
            <person name="Li S."/>
            <person name="Dai H."/>
            <person name="Hamel J.F."/>
            <person name="Liu C."/>
            <person name="Yu Y."/>
            <person name="Liu S."/>
            <person name="Lin W."/>
            <person name="Guo K."/>
            <person name="Jin S."/>
            <person name="Xu P."/>
            <person name="Storey K.B."/>
            <person name="Huan P."/>
            <person name="Zhang T."/>
            <person name="Zhou Y."/>
            <person name="Zhang J."/>
            <person name="Lin C."/>
            <person name="Li X."/>
            <person name="Xing L."/>
            <person name="Huo D."/>
            <person name="Sun M."/>
            <person name="Wang L."/>
            <person name="Mercier A."/>
            <person name="Li F."/>
            <person name="Yang H."/>
            <person name="Xiang J."/>
        </authorList>
    </citation>
    <scope>NUCLEOTIDE SEQUENCE [LARGE SCALE GENOMIC DNA]</scope>
    <source>
        <strain evidence="2">Shaxun</strain>
        <tissue evidence="2">Muscle</tissue>
    </source>
</reference>
<dbReference type="InterPro" id="IPR013783">
    <property type="entry name" value="Ig-like_fold"/>
</dbReference>
<comment type="caution">
    <text evidence="2">The sequence shown here is derived from an EMBL/GenBank/DDBJ whole genome shotgun (WGS) entry which is preliminary data.</text>
</comment>
<name>A0A2G8JSJ6_STIJA</name>
<evidence type="ECO:0000313" key="2">
    <source>
        <dbReference type="EMBL" id="PIK38690.1"/>
    </source>
</evidence>
<evidence type="ECO:0000313" key="3">
    <source>
        <dbReference type="Proteomes" id="UP000230750"/>
    </source>
</evidence>
<keyword evidence="3" id="KW-1185">Reference proteome</keyword>
<dbReference type="EMBL" id="MRZV01001326">
    <property type="protein sequence ID" value="PIK38690.1"/>
    <property type="molecule type" value="Genomic_DNA"/>
</dbReference>
<organism evidence="2 3">
    <name type="scientific">Stichopus japonicus</name>
    <name type="common">Sea cucumber</name>
    <dbReference type="NCBI Taxonomy" id="307972"/>
    <lineage>
        <taxon>Eukaryota</taxon>
        <taxon>Metazoa</taxon>
        <taxon>Echinodermata</taxon>
        <taxon>Eleutherozoa</taxon>
        <taxon>Echinozoa</taxon>
        <taxon>Holothuroidea</taxon>
        <taxon>Aspidochirotacea</taxon>
        <taxon>Aspidochirotida</taxon>
        <taxon>Stichopodidae</taxon>
        <taxon>Apostichopus</taxon>
    </lineage>
</organism>
<evidence type="ECO:0000259" key="1">
    <source>
        <dbReference type="PROSITE" id="PS50835"/>
    </source>
</evidence>
<protein>
    <recommendedName>
        <fullName evidence="1">Ig-like domain-containing protein</fullName>
    </recommendedName>
</protein>
<dbReference type="OrthoDB" id="152385at2759"/>
<dbReference type="InterPro" id="IPR007110">
    <property type="entry name" value="Ig-like_dom"/>
</dbReference>
<dbReference type="SUPFAM" id="SSF48726">
    <property type="entry name" value="Immunoglobulin"/>
    <property type="match status" value="1"/>
</dbReference>
<gene>
    <name evidence="2" type="ORF">BSL78_24473</name>
</gene>
<dbReference type="InterPro" id="IPR036179">
    <property type="entry name" value="Ig-like_dom_sf"/>
</dbReference>
<dbReference type="PROSITE" id="PS50835">
    <property type="entry name" value="IG_LIKE"/>
    <property type="match status" value="2"/>
</dbReference>
<dbReference type="AlphaFoldDB" id="A0A2G8JSJ6"/>
<dbReference type="Proteomes" id="UP000230750">
    <property type="component" value="Unassembled WGS sequence"/>
</dbReference>
<feature type="domain" description="Ig-like" evidence="1">
    <location>
        <begin position="58"/>
        <end position="157"/>
    </location>
</feature>
<feature type="domain" description="Ig-like" evidence="1">
    <location>
        <begin position="245"/>
        <end position="352"/>
    </location>
</feature>
<proteinExistence type="predicted"/>
<sequence length="372" mass="40911">MLEDRQAGPRSNTLRIARNGSLIFSNVSLSDEGQFKVDAILDAGGDVSAYIDLVVIVPSTQLFPTIDGCQGDDCRLFRYGEFKLTCTLVGRPAVNLTWYNDTAEAPVTDATELSYKDPSSDMFVSSTINVTIDIENVQNLTCFLRGLSVSERTKNASVLLMGPTNLDNVYMSKYLDINEDTSFNEILQNSCDRETTFIQTTEPIGKTIHMADKYDDHGPLVLTSMCRSNHTYTRTSIKLLRYKTPDDSSASFVEQCQSKNNCIIVADDGNAILTCFVNNTRPAAEISWKVGNQHVSIIETTASSSCIFDVCNSSVTIRVKVTSYNGQIEYPQCLMCLVTLPGSGFSDVSSVTLQLNGGKMILLSDNRFKGKS</sequence>